<dbReference type="EMBL" id="BLLF01000694">
    <property type="protein sequence ID" value="GFH14165.1"/>
    <property type="molecule type" value="Genomic_DNA"/>
</dbReference>
<reference evidence="5 6" key="1">
    <citation type="submission" date="2020-02" db="EMBL/GenBank/DDBJ databases">
        <title>Draft genome sequence of Haematococcus lacustris strain NIES-144.</title>
        <authorList>
            <person name="Morimoto D."/>
            <person name="Nakagawa S."/>
            <person name="Yoshida T."/>
            <person name="Sawayama S."/>
        </authorList>
    </citation>
    <scope>NUCLEOTIDE SEQUENCE [LARGE SCALE GENOMIC DNA]</scope>
    <source>
        <strain evidence="5 6">NIES-144</strain>
    </source>
</reference>
<dbReference type="PANTHER" id="PTHR43248:SF14">
    <property type="entry name" value="ALPHA_BETA-HYDROLASES SUPERFAMILY PROTEIN"/>
    <property type="match status" value="1"/>
</dbReference>
<protein>
    <recommendedName>
        <fullName evidence="4">AB hydrolase-1 domain-containing protein</fullName>
    </recommendedName>
</protein>
<dbReference type="InterPro" id="IPR000073">
    <property type="entry name" value="AB_hydrolase_1"/>
</dbReference>
<dbReference type="Proteomes" id="UP000485058">
    <property type="component" value="Unassembled WGS sequence"/>
</dbReference>
<dbReference type="SUPFAM" id="SSF53474">
    <property type="entry name" value="alpha/beta-Hydrolases"/>
    <property type="match status" value="1"/>
</dbReference>
<evidence type="ECO:0000313" key="6">
    <source>
        <dbReference type="Proteomes" id="UP000485058"/>
    </source>
</evidence>
<proteinExistence type="inferred from homology"/>
<dbReference type="Pfam" id="PF12697">
    <property type="entry name" value="Abhydrolase_6"/>
    <property type="match status" value="1"/>
</dbReference>
<dbReference type="InterPro" id="IPR051601">
    <property type="entry name" value="Serine_prot/Carboxylest_S33"/>
</dbReference>
<accession>A0A699YY73</accession>
<evidence type="ECO:0000259" key="4">
    <source>
        <dbReference type="Pfam" id="PF12697"/>
    </source>
</evidence>
<keyword evidence="6" id="KW-1185">Reference proteome</keyword>
<feature type="compositionally biased region" description="Low complexity" evidence="3">
    <location>
        <begin position="30"/>
        <end position="39"/>
    </location>
</feature>
<feature type="region of interest" description="Disordered" evidence="3">
    <location>
        <begin position="1"/>
        <end position="47"/>
    </location>
</feature>
<evidence type="ECO:0000256" key="3">
    <source>
        <dbReference type="SAM" id="MobiDB-lite"/>
    </source>
</evidence>
<dbReference type="PANTHER" id="PTHR43248">
    <property type="entry name" value="2-SUCCINYL-6-HYDROXY-2,4-CYCLOHEXADIENE-1-CARBOXYLATE SYNTHASE"/>
    <property type="match status" value="1"/>
</dbReference>
<sequence length="183" mass="19681">MVQGPLVSGEEEEEPAWACSAAEGERLSTQPAAPAAPQARWTKQVPGQAPPTAVLVHGILGRRQNMQSFARMLAQGFPAWQILLVDMRCHGESAGLANRPDGPHTVHSAAKDILLLLRELKLFPHVLIGHSFGGKVVMSMVEVFGTSQLPRPLQVRGRPGCTPHDPLQAMTGQSSCNDMAKLL</sequence>
<evidence type="ECO:0000313" key="5">
    <source>
        <dbReference type="EMBL" id="GFH14165.1"/>
    </source>
</evidence>
<comment type="similarity">
    <text evidence="1">Belongs to the peptidase S33 family.</text>
</comment>
<evidence type="ECO:0000256" key="1">
    <source>
        <dbReference type="ARBA" id="ARBA00010088"/>
    </source>
</evidence>
<comment type="caution">
    <text evidence="5">The sequence shown here is derived from an EMBL/GenBank/DDBJ whole genome shotgun (WGS) entry which is preliminary data.</text>
</comment>
<gene>
    <name evidence="5" type="ORF">HaLaN_10167</name>
</gene>
<organism evidence="5 6">
    <name type="scientific">Haematococcus lacustris</name>
    <name type="common">Green alga</name>
    <name type="synonym">Haematococcus pluvialis</name>
    <dbReference type="NCBI Taxonomy" id="44745"/>
    <lineage>
        <taxon>Eukaryota</taxon>
        <taxon>Viridiplantae</taxon>
        <taxon>Chlorophyta</taxon>
        <taxon>core chlorophytes</taxon>
        <taxon>Chlorophyceae</taxon>
        <taxon>CS clade</taxon>
        <taxon>Chlamydomonadales</taxon>
        <taxon>Haematococcaceae</taxon>
        <taxon>Haematococcus</taxon>
    </lineage>
</organism>
<dbReference type="InterPro" id="IPR029058">
    <property type="entry name" value="AB_hydrolase_fold"/>
</dbReference>
<dbReference type="Gene3D" id="3.40.50.1820">
    <property type="entry name" value="alpha/beta hydrolase"/>
    <property type="match status" value="1"/>
</dbReference>
<keyword evidence="2" id="KW-0378">Hydrolase</keyword>
<dbReference type="GO" id="GO:0016787">
    <property type="term" value="F:hydrolase activity"/>
    <property type="evidence" value="ECO:0007669"/>
    <property type="project" value="UniProtKB-KW"/>
</dbReference>
<evidence type="ECO:0000256" key="2">
    <source>
        <dbReference type="ARBA" id="ARBA00022801"/>
    </source>
</evidence>
<dbReference type="AlphaFoldDB" id="A0A699YY73"/>
<name>A0A699YY73_HAELA</name>
<feature type="domain" description="AB hydrolase-1" evidence="4">
    <location>
        <begin position="54"/>
        <end position="139"/>
    </location>
</feature>